<comment type="caution">
    <text evidence="4">The sequence shown here is derived from an EMBL/GenBank/DDBJ whole genome shotgun (WGS) entry which is preliminary data.</text>
</comment>
<evidence type="ECO:0000256" key="1">
    <source>
        <dbReference type="ARBA" id="ARBA00023125"/>
    </source>
</evidence>
<dbReference type="SUPFAM" id="SSF46689">
    <property type="entry name" value="Homeodomain-like"/>
    <property type="match status" value="1"/>
</dbReference>
<dbReference type="InterPro" id="IPR001647">
    <property type="entry name" value="HTH_TetR"/>
</dbReference>
<protein>
    <submittedName>
        <fullName evidence="4">TetR/AcrR family transcriptional regulator</fullName>
    </submittedName>
</protein>
<proteinExistence type="predicted"/>
<keyword evidence="1 2" id="KW-0238">DNA-binding</keyword>
<dbReference type="Pfam" id="PF00440">
    <property type="entry name" value="TetR_N"/>
    <property type="match status" value="1"/>
</dbReference>
<dbReference type="PROSITE" id="PS50977">
    <property type="entry name" value="HTH_TETR_2"/>
    <property type="match status" value="1"/>
</dbReference>
<dbReference type="EMBL" id="JAUHTC010000001">
    <property type="protein sequence ID" value="MDN4516235.1"/>
    <property type="molecule type" value="Genomic_DNA"/>
</dbReference>
<dbReference type="Gene3D" id="1.10.357.10">
    <property type="entry name" value="Tetracycline Repressor, domain 2"/>
    <property type="match status" value="1"/>
</dbReference>
<dbReference type="RefSeq" id="WP_036367166.1">
    <property type="nucleotide sequence ID" value="NZ_CP070380.1"/>
</dbReference>
<feature type="domain" description="HTH tetR-type" evidence="3">
    <location>
        <begin position="20"/>
        <end position="80"/>
    </location>
</feature>
<dbReference type="InterPro" id="IPR050109">
    <property type="entry name" value="HTH-type_TetR-like_transc_reg"/>
</dbReference>
<reference evidence="4" key="1">
    <citation type="submission" date="2023-07" db="EMBL/GenBank/DDBJ databases">
        <title>Degradation of tert-butanol by M. austroafricanum TBA100.</title>
        <authorList>
            <person name="Helbich S."/>
            <person name="Vainshtein Y."/>
        </authorList>
    </citation>
    <scope>NUCLEOTIDE SEQUENCE</scope>
    <source>
        <strain evidence="4">TBA100</strain>
    </source>
</reference>
<evidence type="ECO:0000259" key="3">
    <source>
        <dbReference type="PROSITE" id="PS50977"/>
    </source>
</evidence>
<name>A0ABT8H644_MYCAO</name>
<keyword evidence="5" id="KW-1185">Reference proteome</keyword>
<accession>A0ABT8H644</accession>
<feature type="DNA-binding region" description="H-T-H motif" evidence="2">
    <location>
        <begin position="43"/>
        <end position="62"/>
    </location>
</feature>
<organism evidence="4 5">
    <name type="scientific">Mycolicibacterium austroafricanum</name>
    <name type="common">Mycobacterium austroafricanum</name>
    <dbReference type="NCBI Taxonomy" id="39687"/>
    <lineage>
        <taxon>Bacteria</taxon>
        <taxon>Bacillati</taxon>
        <taxon>Actinomycetota</taxon>
        <taxon>Actinomycetes</taxon>
        <taxon>Mycobacteriales</taxon>
        <taxon>Mycobacteriaceae</taxon>
        <taxon>Mycolicibacterium</taxon>
    </lineage>
</organism>
<dbReference type="PRINTS" id="PR00455">
    <property type="entry name" value="HTHTETR"/>
</dbReference>
<dbReference type="PANTHER" id="PTHR30055">
    <property type="entry name" value="HTH-TYPE TRANSCRIPTIONAL REGULATOR RUTR"/>
    <property type="match status" value="1"/>
</dbReference>
<dbReference type="PANTHER" id="PTHR30055:SF226">
    <property type="entry name" value="HTH-TYPE TRANSCRIPTIONAL REGULATOR PKSA"/>
    <property type="match status" value="1"/>
</dbReference>
<evidence type="ECO:0000313" key="4">
    <source>
        <dbReference type="EMBL" id="MDN4516235.1"/>
    </source>
</evidence>
<evidence type="ECO:0000313" key="5">
    <source>
        <dbReference type="Proteomes" id="UP001172687"/>
    </source>
</evidence>
<dbReference type="Proteomes" id="UP001172687">
    <property type="component" value="Unassembled WGS sequence"/>
</dbReference>
<dbReference type="InterPro" id="IPR009057">
    <property type="entry name" value="Homeodomain-like_sf"/>
</dbReference>
<sequence>MRTGVERAATRRRTQAERTAAMRTRLLDATVECLVTYGYAGTTTPRIVEIAGVTRGAQVHHFRSKEDLVVAAIEHLAEQRIQAAIRQNGRLLSSPDPVPRVLDFLWESHQGDMFVATIELWVAARTDDVLAREVARVEPMVNSTLVAAIDQLLPNTFSHKRIRNAIFTAMDALRGILVVSFVDRDLDLARRRWDRACVDLGSALADALKAEPSE</sequence>
<gene>
    <name evidence="4" type="ORF">QYF68_00125</name>
</gene>
<evidence type="ECO:0000256" key="2">
    <source>
        <dbReference type="PROSITE-ProRule" id="PRU00335"/>
    </source>
</evidence>